<keyword evidence="1 5" id="KW-0597">Phosphoprotein</keyword>
<evidence type="ECO:0000256" key="6">
    <source>
        <dbReference type="PROSITE-ProRule" id="PRU00703"/>
    </source>
</evidence>
<accession>A0A975BQ36</accession>
<evidence type="ECO:0000313" key="10">
    <source>
        <dbReference type="Proteomes" id="UP000663722"/>
    </source>
</evidence>
<evidence type="ECO:0000256" key="4">
    <source>
        <dbReference type="ARBA" id="ARBA00023163"/>
    </source>
</evidence>
<protein>
    <submittedName>
        <fullName evidence="9">Two component system response regulator, CBS domain-containing</fullName>
    </submittedName>
</protein>
<evidence type="ECO:0000259" key="8">
    <source>
        <dbReference type="PROSITE" id="PS51371"/>
    </source>
</evidence>
<dbReference type="Pfam" id="PF00571">
    <property type="entry name" value="CBS"/>
    <property type="match status" value="2"/>
</dbReference>
<dbReference type="InterPro" id="IPR050595">
    <property type="entry name" value="Bact_response_regulator"/>
</dbReference>
<dbReference type="Proteomes" id="UP000663722">
    <property type="component" value="Chromosome"/>
</dbReference>
<dbReference type="SUPFAM" id="SSF52172">
    <property type="entry name" value="CheY-like"/>
    <property type="match status" value="1"/>
</dbReference>
<reference evidence="9" key="1">
    <citation type="journal article" date="2021" name="Microb. Physiol.">
        <title>Proteogenomic Insights into the Physiology of Marine, Sulfate-Reducing, Filamentous Desulfonema limicola and Desulfonema magnum.</title>
        <authorList>
            <person name="Schnaars V."/>
            <person name="Wohlbrand L."/>
            <person name="Scheve S."/>
            <person name="Hinrichs C."/>
            <person name="Reinhardt R."/>
            <person name="Rabus R."/>
        </authorList>
    </citation>
    <scope>NUCLEOTIDE SEQUENCE</scope>
    <source>
        <strain evidence="9">4be13</strain>
    </source>
</reference>
<dbReference type="RefSeq" id="WP_207678126.1">
    <property type="nucleotide sequence ID" value="NZ_CP061800.1"/>
</dbReference>
<evidence type="ECO:0000256" key="3">
    <source>
        <dbReference type="ARBA" id="ARBA00023015"/>
    </source>
</evidence>
<keyword evidence="6" id="KW-0129">CBS domain</keyword>
<keyword evidence="10" id="KW-1185">Reference proteome</keyword>
<dbReference type="InterPro" id="IPR046342">
    <property type="entry name" value="CBS_dom_sf"/>
</dbReference>
<evidence type="ECO:0000313" key="9">
    <source>
        <dbReference type="EMBL" id="QTA89558.1"/>
    </source>
</evidence>
<dbReference type="PROSITE" id="PS51371">
    <property type="entry name" value="CBS"/>
    <property type="match status" value="2"/>
</dbReference>
<feature type="modified residue" description="4-aspartylphosphate" evidence="5">
    <location>
        <position position="55"/>
    </location>
</feature>
<dbReference type="EMBL" id="CP061800">
    <property type="protein sequence ID" value="QTA89558.1"/>
    <property type="molecule type" value="Genomic_DNA"/>
</dbReference>
<evidence type="ECO:0000259" key="7">
    <source>
        <dbReference type="PROSITE" id="PS50110"/>
    </source>
</evidence>
<proteinExistence type="predicted"/>
<feature type="domain" description="CBS" evidence="8">
    <location>
        <begin position="247"/>
        <end position="302"/>
    </location>
</feature>
<evidence type="ECO:0000256" key="2">
    <source>
        <dbReference type="ARBA" id="ARBA00023012"/>
    </source>
</evidence>
<keyword evidence="2" id="KW-0902">Two-component regulatory system</keyword>
<dbReference type="SUPFAM" id="SSF54631">
    <property type="entry name" value="CBS-domain pair"/>
    <property type="match status" value="1"/>
</dbReference>
<keyword evidence="4" id="KW-0804">Transcription</keyword>
<dbReference type="PANTHER" id="PTHR44591:SF3">
    <property type="entry name" value="RESPONSE REGULATORY DOMAIN-CONTAINING PROTEIN"/>
    <property type="match status" value="1"/>
</dbReference>
<keyword evidence="3" id="KW-0805">Transcription regulation</keyword>
<feature type="domain" description="Response regulatory" evidence="7">
    <location>
        <begin position="6"/>
        <end position="120"/>
    </location>
</feature>
<dbReference type="Gene3D" id="3.10.580.10">
    <property type="entry name" value="CBS-domain"/>
    <property type="match status" value="1"/>
</dbReference>
<dbReference type="Pfam" id="PF00072">
    <property type="entry name" value="Response_reg"/>
    <property type="match status" value="1"/>
</dbReference>
<dbReference type="KEGG" id="dmm:dnm_056140"/>
<dbReference type="FunFam" id="3.40.50.2300:FF:000018">
    <property type="entry name" value="DNA-binding transcriptional regulator NtrC"/>
    <property type="match status" value="1"/>
</dbReference>
<organism evidence="9 10">
    <name type="scientific">Desulfonema magnum</name>
    <dbReference type="NCBI Taxonomy" id="45655"/>
    <lineage>
        <taxon>Bacteria</taxon>
        <taxon>Pseudomonadati</taxon>
        <taxon>Thermodesulfobacteriota</taxon>
        <taxon>Desulfobacteria</taxon>
        <taxon>Desulfobacterales</taxon>
        <taxon>Desulfococcaceae</taxon>
        <taxon>Desulfonema</taxon>
    </lineage>
</organism>
<dbReference type="Gene3D" id="3.40.50.2300">
    <property type="match status" value="1"/>
</dbReference>
<dbReference type="CDD" id="cd02205">
    <property type="entry name" value="CBS_pair_SF"/>
    <property type="match status" value="1"/>
</dbReference>
<sequence>MADKIKVLMVDDEEQFRKTTSKILNRKGYETTMAGSGEEAIDILEKQPHDVVVLDIKMPGMDGHKALNEIKKIRSDTQVIMLTGHGGIDSAKASLELGAYDYLSKPCDIDLLAAKINNAYASVVHKGEVNAEKTARDIMIHIDDYTTIGEDKTVRQAIEHLMRSFEGLISSSRVMETGHRSILVFDRDENLKGFLSIKDLIGAVRPAYLSAPKPSMADSIQYSAMFWSGLFITQSKSLGNKKVGDIMSEEEPPTVDENTNLMDLADTMYSQGIRRLVVTSGDNIIGVVREQELFFEMANIIL</sequence>
<feature type="domain" description="CBS" evidence="8">
    <location>
        <begin position="139"/>
        <end position="215"/>
    </location>
</feature>
<evidence type="ECO:0000256" key="5">
    <source>
        <dbReference type="PROSITE-ProRule" id="PRU00169"/>
    </source>
</evidence>
<dbReference type="SMART" id="SM00116">
    <property type="entry name" value="CBS"/>
    <property type="match status" value="2"/>
</dbReference>
<name>A0A975BQ36_9BACT</name>
<gene>
    <name evidence="9" type="ORF">dnm_056140</name>
</gene>
<evidence type="ECO:0000256" key="1">
    <source>
        <dbReference type="ARBA" id="ARBA00022553"/>
    </source>
</evidence>
<dbReference type="InterPro" id="IPR000644">
    <property type="entry name" value="CBS_dom"/>
</dbReference>
<dbReference type="InterPro" id="IPR011006">
    <property type="entry name" value="CheY-like_superfamily"/>
</dbReference>
<dbReference type="GO" id="GO:0000160">
    <property type="term" value="P:phosphorelay signal transduction system"/>
    <property type="evidence" value="ECO:0007669"/>
    <property type="project" value="UniProtKB-KW"/>
</dbReference>
<dbReference type="PANTHER" id="PTHR44591">
    <property type="entry name" value="STRESS RESPONSE REGULATOR PROTEIN 1"/>
    <property type="match status" value="1"/>
</dbReference>
<dbReference type="AlphaFoldDB" id="A0A975BQ36"/>
<dbReference type="PROSITE" id="PS50110">
    <property type="entry name" value="RESPONSE_REGULATORY"/>
    <property type="match status" value="1"/>
</dbReference>
<dbReference type="InterPro" id="IPR001789">
    <property type="entry name" value="Sig_transdc_resp-reg_receiver"/>
</dbReference>
<dbReference type="SMART" id="SM00448">
    <property type="entry name" value="REC"/>
    <property type="match status" value="1"/>
</dbReference>